<dbReference type="Pfam" id="PF08240">
    <property type="entry name" value="ADH_N"/>
    <property type="match status" value="1"/>
</dbReference>
<evidence type="ECO:0000256" key="1">
    <source>
        <dbReference type="ARBA" id="ARBA00022857"/>
    </source>
</evidence>
<comment type="caution">
    <text evidence="3">The sequence shown here is derived from an EMBL/GenBank/DDBJ whole genome shotgun (WGS) entry which is preliminary data.</text>
</comment>
<reference evidence="3 4" key="1">
    <citation type="journal article" date="2019" name="Int. J. Syst. Evol. Microbiol.">
        <title>The Global Catalogue of Microorganisms (GCM) 10K type strain sequencing project: providing services to taxonomists for standard genome sequencing and annotation.</title>
        <authorList>
            <consortium name="The Broad Institute Genomics Platform"/>
            <consortium name="The Broad Institute Genome Sequencing Center for Infectious Disease"/>
            <person name="Wu L."/>
            <person name="Ma J."/>
        </authorList>
    </citation>
    <scope>NUCLEOTIDE SEQUENCE [LARGE SCALE GENOMIC DNA]</scope>
    <source>
        <strain evidence="3 4">JCM 13244</strain>
    </source>
</reference>
<dbReference type="InterPro" id="IPR013154">
    <property type="entry name" value="ADH-like_N"/>
</dbReference>
<evidence type="ECO:0000259" key="2">
    <source>
        <dbReference type="SMART" id="SM00829"/>
    </source>
</evidence>
<dbReference type="InterPro" id="IPR013149">
    <property type="entry name" value="ADH-like_C"/>
</dbReference>
<protein>
    <submittedName>
        <fullName evidence="3">Zinc-binding dehydrogenase</fullName>
    </submittedName>
</protein>
<organism evidence="3 4">
    <name type="scientific">Streptomyces yatensis</name>
    <dbReference type="NCBI Taxonomy" id="155177"/>
    <lineage>
        <taxon>Bacteria</taxon>
        <taxon>Bacillati</taxon>
        <taxon>Actinomycetota</taxon>
        <taxon>Actinomycetes</taxon>
        <taxon>Kitasatosporales</taxon>
        <taxon>Streptomycetaceae</taxon>
        <taxon>Streptomyces</taxon>
        <taxon>Streptomyces violaceusniger group</taxon>
    </lineage>
</organism>
<sequence length="344" mass="36099">MRAARITAFGGPEVFEVTDVPAPEPAAGEVLVRLHAAGLNRADIIVREGRFPEAPKPPMILGVEGAGEIAVVGDGVTGFAPGDRVAINPMKVCDKCEKCRSGRDSECPRLQIVGEHFDGAYAEYIALPARNVVPAPAGLGYDQLAAGIVAYMTAWHMLKTRGQLQPGETVLVVGAGSGVASAAVQVAKALGATVIATTSTERKEEQVRALGADEVVNYHAESNFHESVRKLTGGLGVDVVHETVGRATVQKSVLSARHGGRLVGMGSHTGKTAELDLWSLYRREITFIGCHTSNRAEIAEFLPLLADGSLSPVVDSVFPLGAAPEAQARLDAPDRFGKVVLSIG</sequence>
<dbReference type="Pfam" id="PF00107">
    <property type="entry name" value="ADH_zinc_N"/>
    <property type="match status" value="1"/>
</dbReference>
<feature type="domain" description="Enoyl reductase (ER)" evidence="2">
    <location>
        <begin position="10"/>
        <end position="341"/>
    </location>
</feature>
<evidence type="ECO:0000313" key="3">
    <source>
        <dbReference type="EMBL" id="GAA1698113.1"/>
    </source>
</evidence>
<dbReference type="EMBL" id="BAAALR010000050">
    <property type="protein sequence ID" value="GAA1698113.1"/>
    <property type="molecule type" value="Genomic_DNA"/>
</dbReference>
<dbReference type="InterPro" id="IPR036291">
    <property type="entry name" value="NAD(P)-bd_dom_sf"/>
</dbReference>
<dbReference type="InterPro" id="IPR011032">
    <property type="entry name" value="GroES-like_sf"/>
</dbReference>
<dbReference type="InterPro" id="IPR020843">
    <property type="entry name" value="ER"/>
</dbReference>
<gene>
    <name evidence="3" type="ORF">GCM10009680_42870</name>
</gene>
<dbReference type="SUPFAM" id="SSF51735">
    <property type="entry name" value="NAD(P)-binding Rossmann-fold domains"/>
    <property type="match status" value="1"/>
</dbReference>
<accession>A0ABN2I3P3</accession>
<evidence type="ECO:0000313" key="4">
    <source>
        <dbReference type="Proteomes" id="UP001499947"/>
    </source>
</evidence>
<dbReference type="PANTHER" id="PTHR44154">
    <property type="entry name" value="QUINONE OXIDOREDUCTASE"/>
    <property type="match status" value="1"/>
</dbReference>
<dbReference type="SUPFAM" id="SSF50129">
    <property type="entry name" value="GroES-like"/>
    <property type="match status" value="1"/>
</dbReference>
<name>A0ABN2I3P3_9ACTN</name>
<dbReference type="PANTHER" id="PTHR44154:SF1">
    <property type="entry name" value="QUINONE OXIDOREDUCTASE"/>
    <property type="match status" value="1"/>
</dbReference>
<dbReference type="SMART" id="SM00829">
    <property type="entry name" value="PKS_ER"/>
    <property type="match status" value="1"/>
</dbReference>
<keyword evidence="4" id="KW-1185">Reference proteome</keyword>
<keyword evidence="1" id="KW-0521">NADP</keyword>
<dbReference type="Gene3D" id="3.90.180.10">
    <property type="entry name" value="Medium-chain alcohol dehydrogenases, catalytic domain"/>
    <property type="match status" value="1"/>
</dbReference>
<dbReference type="Proteomes" id="UP001499947">
    <property type="component" value="Unassembled WGS sequence"/>
</dbReference>
<dbReference type="InterPro" id="IPR051603">
    <property type="entry name" value="Zinc-ADH_QOR/CCCR"/>
</dbReference>
<proteinExistence type="predicted"/>
<dbReference type="RefSeq" id="WP_211127978.1">
    <property type="nucleotide sequence ID" value="NZ_BAAALR010000050.1"/>
</dbReference>